<sequence>MRVLFTAWPAAAHLFPSVPLAWALQAAGHEVCVASRPALAGPTTAAGLAAAPLVDENDLPRSVGAANPASEESRRAWSRITEAMAIDPVDDPVATHIWRLHRDYVAPALLDLQPADARPDRPQPVLDALVRFCRSWKPDLVLWDPTMPASAVAAGAVGAAHARLLWGLDHVGWSLERYARRKEELGEALSDEDPVVTAVRAMAERYGLAFDEELLHGQWTVDPMPAAMRLPTERHTVPMSWIPYTGSGVMPEWLHEHTGRPRVALTLGASMRAFSKDSAPLIANLLEALGEMDIDVVATLDASQLEGVVQVPDNVRTIDYLPLSQLLPTCAAVIHHGGYGTMCAAAAADVPQIVAMDGDAVMEGPISAAHLTERGVGLVLRHEECSVDDIRKMVTRVLEEPSFRHGSQALRRDLLASPSPAEVVPVLERLVAEYRVAV</sequence>
<dbReference type="InterPro" id="IPR002213">
    <property type="entry name" value="UDP_glucos_trans"/>
</dbReference>
<organism evidence="8 9">
    <name type="scientific">Streptomyces muensis</name>
    <dbReference type="NCBI Taxonomy" id="1077944"/>
    <lineage>
        <taxon>Bacteria</taxon>
        <taxon>Bacillati</taxon>
        <taxon>Actinomycetota</taxon>
        <taxon>Actinomycetes</taxon>
        <taxon>Kitasatosporales</taxon>
        <taxon>Streptomycetaceae</taxon>
        <taxon>Streptomyces</taxon>
    </lineage>
</organism>
<evidence type="ECO:0000256" key="5">
    <source>
        <dbReference type="SAM" id="SignalP"/>
    </source>
</evidence>
<dbReference type="Pfam" id="PF21036">
    <property type="entry name" value="EryCIII-like_N"/>
    <property type="match status" value="1"/>
</dbReference>
<keyword evidence="4" id="KW-0045">Antibiotic biosynthesis</keyword>
<evidence type="ECO:0000259" key="7">
    <source>
        <dbReference type="Pfam" id="PF21036"/>
    </source>
</evidence>
<feature type="domain" description="Erythromycin biosynthesis protein CIII-like N-terminal" evidence="7">
    <location>
        <begin position="22"/>
        <end position="268"/>
    </location>
</feature>
<dbReference type="InterPro" id="IPR030953">
    <property type="entry name" value="Glycosyl_450act"/>
</dbReference>
<feature type="domain" description="Erythromycin biosynthesis protein CIII-like C-terminal" evidence="6">
    <location>
        <begin position="284"/>
        <end position="430"/>
    </location>
</feature>
<evidence type="ECO:0000313" key="9">
    <source>
        <dbReference type="Proteomes" id="UP001139384"/>
    </source>
</evidence>
<dbReference type="Proteomes" id="UP001139384">
    <property type="component" value="Unassembled WGS sequence"/>
</dbReference>
<keyword evidence="3" id="KW-0808">Transferase</keyword>
<reference evidence="8" key="1">
    <citation type="submission" date="2022-01" db="EMBL/GenBank/DDBJ databases">
        <title>Draft Genome Sequences of Seven Type Strains of the Genus Streptomyces.</title>
        <authorList>
            <person name="Aziz S."/>
            <person name="Coretto E."/>
            <person name="Chronakova A."/>
            <person name="Sproer C."/>
            <person name="Huber K."/>
            <person name="Nouioui I."/>
            <person name="Gross H."/>
        </authorList>
    </citation>
    <scope>NUCLEOTIDE SEQUENCE</scope>
    <source>
        <strain evidence="8">DSM 103493</strain>
    </source>
</reference>
<proteinExistence type="inferred from homology"/>
<evidence type="ECO:0000256" key="3">
    <source>
        <dbReference type="ARBA" id="ARBA00022679"/>
    </source>
</evidence>
<keyword evidence="2" id="KW-0328">Glycosyltransferase</keyword>
<name>A0A9X1TSL2_STRM4</name>
<keyword evidence="5" id="KW-0732">Signal</keyword>
<dbReference type="FunFam" id="3.40.50.2000:FF:000072">
    <property type="entry name" value="Glycosyl transferase"/>
    <property type="match status" value="1"/>
</dbReference>
<feature type="chain" id="PRO_5040870665" evidence="5">
    <location>
        <begin position="22"/>
        <end position="438"/>
    </location>
</feature>
<dbReference type="PANTHER" id="PTHR48050">
    <property type="entry name" value="STEROL 3-BETA-GLUCOSYLTRANSFERASE"/>
    <property type="match status" value="1"/>
</dbReference>
<dbReference type="GO" id="GO:0008194">
    <property type="term" value="F:UDP-glycosyltransferase activity"/>
    <property type="evidence" value="ECO:0007669"/>
    <property type="project" value="InterPro"/>
</dbReference>
<gene>
    <name evidence="8" type="ORF">L0P92_13700</name>
</gene>
<evidence type="ECO:0000256" key="2">
    <source>
        <dbReference type="ARBA" id="ARBA00022676"/>
    </source>
</evidence>
<keyword evidence="9" id="KW-1185">Reference proteome</keyword>
<comment type="caution">
    <text evidence="8">The sequence shown here is derived from an EMBL/GenBank/DDBJ whole genome shotgun (WGS) entry which is preliminary data.</text>
</comment>
<dbReference type="InterPro" id="IPR050426">
    <property type="entry name" value="Glycosyltransferase_28"/>
</dbReference>
<evidence type="ECO:0000259" key="6">
    <source>
        <dbReference type="Pfam" id="PF06722"/>
    </source>
</evidence>
<evidence type="ECO:0000256" key="1">
    <source>
        <dbReference type="ARBA" id="ARBA00006962"/>
    </source>
</evidence>
<feature type="signal peptide" evidence="5">
    <location>
        <begin position="1"/>
        <end position="21"/>
    </location>
</feature>
<dbReference type="NCBIfam" id="TIGR04516">
    <property type="entry name" value="glycosyl_450act"/>
    <property type="match status" value="1"/>
</dbReference>
<protein>
    <submittedName>
        <fullName evidence="8">Activator-dependent family glycosyltransferase</fullName>
    </submittedName>
</protein>
<dbReference type="EMBL" id="JAKEIP010000041">
    <property type="protein sequence ID" value="MCF1594613.1"/>
    <property type="molecule type" value="Genomic_DNA"/>
</dbReference>
<dbReference type="InterPro" id="IPR048284">
    <property type="entry name" value="EryCIII-like_N"/>
</dbReference>
<dbReference type="GO" id="GO:0016758">
    <property type="term" value="F:hexosyltransferase activity"/>
    <property type="evidence" value="ECO:0007669"/>
    <property type="project" value="UniProtKB-ARBA"/>
</dbReference>
<evidence type="ECO:0000256" key="4">
    <source>
        <dbReference type="ARBA" id="ARBA00023194"/>
    </source>
</evidence>
<accession>A0A9X1TSL2</accession>
<dbReference type="AlphaFoldDB" id="A0A9X1TSL2"/>
<dbReference type="Pfam" id="PF06722">
    <property type="entry name" value="EryCIII-like_C"/>
    <property type="match status" value="1"/>
</dbReference>
<dbReference type="SUPFAM" id="SSF53756">
    <property type="entry name" value="UDP-Glycosyltransferase/glycogen phosphorylase"/>
    <property type="match status" value="1"/>
</dbReference>
<evidence type="ECO:0000313" key="8">
    <source>
        <dbReference type="EMBL" id="MCF1594613.1"/>
    </source>
</evidence>
<comment type="similarity">
    <text evidence="1">Belongs to the glycosyltransferase 28 family.</text>
</comment>
<dbReference type="GO" id="GO:0017000">
    <property type="term" value="P:antibiotic biosynthetic process"/>
    <property type="evidence" value="ECO:0007669"/>
    <property type="project" value="UniProtKB-KW"/>
</dbReference>
<dbReference type="InterPro" id="IPR010610">
    <property type="entry name" value="EryCIII-like_C"/>
</dbReference>
<dbReference type="Gene3D" id="3.40.50.2000">
    <property type="entry name" value="Glycogen Phosphorylase B"/>
    <property type="match status" value="2"/>
</dbReference>
<dbReference type="CDD" id="cd03784">
    <property type="entry name" value="GT1_Gtf-like"/>
    <property type="match status" value="1"/>
</dbReference>
<dbReference type="RefSeq" id="WP_234762868.1">
    <property type="nucleotide sequence ID" value="NZ_JAKEIP010000041.1"/>
</dbReference>
<dbReference type="PANTHER" id="PTHR48050:SF13">
    <property type="entry name" value="STEROL 3-BETA-GLUCOSYLTRANSFERASE UGT80A2"/>
    <property type="match status" value="1"/>
</dbReference>